<keyword evidence="3" id="KW-0732">Signal</keyword>
<dbReference type="InterPro" id="IPR033113">
    <property type="entry name" value="PLA2_histidine"/>
</dbReference>
<dbReference type="GO" id="GO:0005576">
    <property type="term" value="C:extracellular region"/>
    <property type="evidence" value="ECO:0007669"/>
    <property type="project" value="UniProtKB-SubCell"/>
</dbReference>
<dbReference type="Gene3D" id="1.20.90.10">
    <property type="entry name" value="Phospholipase A2 domain"/>
    <property type="match status" value="1"/>
</dbReference>
<evidence type="ECO:0000313" key="4">
    <source>
        <dbReference type="EMBL" id="JAS82968.1"/>
    </source>
</evidence>
<sequence>MLLKTEYYFILCTFLCCYCFTDAQVLEGLKDAVLTAEGTLGDIFKSLHSIANHFKFTKEVWEDSVEEECIFACPGGTSPKKNKYHKPTSNGCGVPALKIDSQLLPMSDMTKCCDQHDICYGTCNRDKDECDLTFKKCLYRLCDNSKAFSSAKSLDAAMGQSQEECKTAAKVLYSGVLMFGCKFYKTSQEEACYCPPPRKFPGDEL</sequence>
<dbReference type="PANTHER" id="PTHR12824:SF8">
    <property type="entry name" value="GXIVSPLA2, ISOFORM A"/>
    <property type="match status" value="1"/>
</dbReference>
<dbReference type="AlphaFoldDB" id="A0A1B6I7Q6"/>
<dbReference type="Pfam" id="PF06951">
    <property type="entry name" value="PLA2G12"/>
    <property type="match status" value="1"/>
</dbReference>
<dbReference type="PANTHER" id="PTHR12824">
    <property type="entry name" value="GROUP XII SECRETORY PHOSPHOLIPASE A2 FAMILY MEMBER"/>
    <property type="match status" value="1"/>
</dbReference>
<dbReference type="SUPFAM" id="SSF48619">
    <property type="entry name" value="Phospholipase A2, PLA2"/>
    <property type="match status" value="1"/>
</dbReference>
<comment type="subcellular location">
    <subcellularLocation>
        <location evidence="1">Secreted</location>
    </subcellularLocation>
</comment>
<evidence type="ECO:0008006" key="5">
    <source>
        <dbReference type="Google" id="ProtNLM"/>
    </source>
</evidence>
<keyword evidence="2" id="KW-0964">Secreted</keyword>
<dbReference type="GO" id="GO:0016042">
    <property type="term" value="P:lipid catabolic process"/>
    <property type="evidence" value="ECO:0007669"/>
    <property type="project" value="InterPro"/>
</dbReference>
<evidence type="ECO:0000256" key="3">
    <source>
        <dbReference type="SAM" id="SignalP"/>
    </source>
</evidence>
<protein>
    <recommendedName>
        <fullName evidence="5">Group XIIA secretory phospholipase A2</fullName>
    </recommendedName>
</protein>
<evidence type="ECO:0000256" key="1">
    <source>
        <dbReference type="ARBA" id="ARBA00004613"/>
    </source>
</evidence>
<dbReference type="GO" id="GO:0050482">
    <property type="term" value="P:arachidonate secretion"/>
    <property type="evidence" value="ECO:0007669"/>
    <property type="project" value="InterPro"/>
</dbReference>
<proteinExistence type="predicted"/>
<dbReference type="GO" id="GO:0004623">
    <property type="term" value="F:phospholipase A2 activity"/>
    <property type="evidence" value="ECO:0007669"/>
    <property type="project" value="InterPro"/>
</dbReference>
<dbReference type="EMBL" id="GECU01024738">
    <property type="protein sequence ID" value="JAS82968.1"/>
    <property type="molecule type" value="Transcribed_RNA"/>
</dbReference>
<dbReference type="InterPro" id="IPR010711">
    <property type="entry name" value="PLA2G12"/>
</dbReference>
<dbReference type="GO" id="GO:0006644">
    <property type="term" value="P:phospholipid metabolic process"/>
    <property type="evidence" value="ECO:0007669"/>
    <property type="project" value="InterPro"/>
</dbReference>
<accession>A0A1B6I7Q6</accession>
<feature type="chain" id="PRO_5008584980" description="Group XIIA secretory phospholipase A2" evidence="3">
    <location>
        <begin position="24"/>
        <end position="205"/>
    </location>
</feature>
<dbReference type="GO" id="GO:0005509">
    <property type="term" value="F:calcium ion binding"/>
    <property type="evidence" value="ECO:0007669"/>
    <property type="project" value="InterPro"/>
</dbReference>
<dbReference type="InterPro" id="IPR036444">
    <property type="entry name" value="PLipase_A2_dom_sf"/>
</dbReference>
<organism evidence="4">
    <name type="scientific">Homalodisca liturata</name>
    <dbReference type="NCBI Taxonomy" id="320908"/>
    <lineage>
        <taxon>Eukaryota</taxon>
        <taxon>Metazoa</taxon>
        <taxon>Ecdysozoa</taxon>
        <taxon>Arthropoda</taxon>
        <taxon>Hexapoda</taxon>
        <taxon>Insecta</taxon>
        <taxon>Pterygota</taxon>
        <taxon>Neoptera</taxon>
        <taxon>Paraneoptera</taxon>
        <taxon>Hemiptera</taxon>
        <taxon>Auchenorrhyncha</taxon>
        <taxon>Membracoidea</taxon>
        <taxon>Cicadellidae</taxon>
        <taxon>Cicadellinae</taxon>
        <taxon>Proconiini</taxon>
        <taxon>Homalodisca</taxon>
    </lineage>
</organism>
<dbReference type="PROSITE" id="PS00118">
    <property type="entry name" value="PA2_HIS"/>
    <property type="match status" value="1"/>
</dbReference>
<gene>
    <name evidence="4" type="ORF">g.45614</name>
</gene>
<name>A0A1B6I7Q6_9HEMI</name>
<reference evidence="4" key="1">
    <citation type="submission" date="2015-11" db="EMBL/GenBank/DDBJ databases">
        <title>De novo transcriptome assembly of four potential Pierce s Disease insect vectors from Arizona vineyards.</title>
        <authorList>
            <person name="Tassone E.E."/>
        </authorList>
    </citation>
    <scope>NUCLEOTIDE SEQUENCE</scope>
</reference>
<feature type="signal peptide" evidence="3">
    <location>
        <begin position="1"/>
        <end position="23"/>
    </location>
</feature>
<evidence type="ECO:0000256" key="2">
    <source>
        <dbReference type="ARBA" id="ARBA00022525"/>
    </source>
</evidence>